<keyword evidence="6" id="KW-1185">Reference proteome</keyword>
<dbReference type="Gene3D" id="3.80.10.10">
    <property type="entry name" value="Ribonuclease Inhibitor"/>
    <property type="match status" value="2"/>
</dbReference>
<dbReference type="GO" id="GO:0016020">
    <property type="term" value="C:membrane"/>
    <property type="evidence" value="ECO:0007669"/>
    <property type="project" value="UniProtKB-SubCell"/>
</dbReference>
<reference evidence="5 6" key="1">
    <citation type="journal article" date="2013" name="Genome Biol.">
        <title>The genome sequence of the most widely cultivated cacao type and its use to identify candidate genes regulating pod color.</title>
        <authorList>
            <person name="Motamayor J.C."/>
            <person name="Mockaitis K."/>
            <person name="Schmutz J."/>
            <person name="Haiminen N."/>
            <person name="Iii D.L."/>
            <person name="Cornejo O."/>
            <person name="Findley S.D."/>
            <person name="Zheng P."/>
            <person name="Utro F."/>
            <person name="Royaert S."/>
            <person name="Saski C."/>
            <person name="Jenkins J."/>
            <person name="Podicheti R."/>
            <person name="Zhao M."/>
            <person name="Scheffler B.E."/>
            <person name="Stack J.C."/>
            <person name="Feltus F.A."/>
            <person name="Mustiga G.M."/>
            <person name="Amores F."/>
            <person name="Phillips W."/>
            <person name="Marelli J.P."/>
            <person name="May G.D."/>
            <person name="Shapiro H."/>
            <person name="Ma J."/>
            <person name="Bustamante C.D."/>
            <person name="Schnell R.J."/>
            <person name="Main D."/>
            <person name="Gilbert D."/>
            <person name="Parida L."/>
            <person name="Kuhn D.N."/>
        </authorList>
    </citation>
    <scope>NUCLEOTIDE SEQUENCE [LARGE SCALE GENOMIC DNA]</scope>
    <source>
        <strain evidence="6">cv. Matina 1-6</strain>
    </source>
</reference>
<sequence length="348" mass="39424">MAQFHYASFTSVVICFPLFTVFPCVAPTFHLFLLICLHHTFEWAWRCGLGKRKMLHRCYLFLTALNISATLPPEFSKFRHLKLLDLSRNYFTGSIPQEWATTKLEVLSFMGSRLSGPFPKVFTYITSLRNLLDTSTSLNDLMKNNFNFLYSKLTTITFHLSRSIEGNNFSGPIPPDVGKLINLQKLILSSNAFNGELPPELAKLVNLTDMRVSDNNFSGKIPDIISNWKQIQKLQIQGCSPLAPIPSSISALTSLSDLRISDLKGRGFPFPPLGNMDSLKTLIKSNCQMRDTKELLNTRRNSSIKWGHEEIEDSLLVLCLCHRIITFSPKVSAHGVFVTHTLFFLILF</sequence>
<evidence type="ECO:0000313" key="6">
    <source>
        <dbReference type="Proteomes" id="UP000026915"/>
    </source>
</evidence>
<keyword evidence="4" id="KW-1133">Transmembrane helix</keyword>
<proteinExistence type="predicted"/>
<keyword evidence="5" id="KW-0418">Kinase</keyword>
<keyword evidence="4 5" id="KW-0812">Transmembrane</keyword>
<dbReference type="InterPro" id="IPR001611">
    <property type="entry name" value="Leu-rich_rpt"/>
</dbReference>
<dbReference type="PANTHER" id="PTHR48006:SF68">
    <property type="entry name" value="PROTEIN KINASE DOMAIN-CONTAINING PROTEIN"/>
    <property type="match status" value="1"/>
</dbReference>
<dbReference type="STRING" id="3641.A0A061DJN9"/>
<evidence type="ECO:0000256" key="3">
    <source>
        <dbReference type="ARBA" id="ARBA00022737"/>
    </source>
</evidence>
<dbReference type="FunFam" id="3.80.10.10:FF:000383">
    <property type="entry name" value="Leucine-rich repeat receptor protein kinase EMS1"/>
    <property type="match status" value="1"/>
</dbReference>
<keyword evidence="5" id="KW-0808">Transferase</keyword>
<gene>
    <name evidence="5" type="ORF">TCM_001786</name>
</gene>
<feature type="transmembrane region" description="Helical" evidence="4">
    <location>
        <begin position="6"/>
        <end position="37"/>
    </location>
</feature>
<dbReference type="InterPro" id="IPR032675">
    <property type="entry name" value="LRR_dom_sf"/>
</dbReference>
<protein>
    <submittedName>
        <fullName evidence="5">Leucine-rich repeat transmembrane protein kinase</fullName>
    </submittedName>
</protein>
<dbReference type="AlphaFoldDB" id="A0A061DJN9"/>
<evidence type="ECO:0000313" key="5">
    <source>
        <dbReference type="EMBL" id="EOX92924.1"/>
    </source>
</evidence>
<dbReference type="HOGENOM" id="CLU_797895_0_0_1"/>
<organism evidence="5 6">
    <name type="scientific">Theobroma cacao</name>
    <name type="common">Cacao</name>
    <name type="synonym">Cocoa</name>
    <dbReference type="NCBI Taxonomy" id="3641"/>
    <lineage>
        <taxon>Eukaryota</taxon>
        <taxon>Viridiplantae</taxon>
        <taxon>Streptophyta</taxon>
        <taxon>Embryophyta</taxon>
        <taxon>Tracheophyta</taxon>
        <taxon>Spermatophyta</taxon>
        <taxon>Magnoliopsida</taxon>
        <taxon>eudicotyledons</taxon>
        <taxon>Gunneridae</taxon>
        <taxon>Pentapetalae</taxon>
        <taxon>rosids</taxon>
        <taxon>malvids</taxon>
        <taxon>Malvales</taxon>
        <taxon>Malvaceae</taxon>
        <taxon>Byttnerioideae</taxon>
        <taxon>Theobroma</taxon>
    </lineage>
</organism>
<keyword evidence="4" id="KW-0472">Membrane</keyword>
<dbReference type="EMBL" id="CM001879">
    <property type="protein sequence ID" value="EOX92924.1"/>
    <property type="molecule type" value="Genomic_DNA"/>
</dbReference>
<comment type="subcellular location">
    <subcellularLocation>
        <location evidence="1">Membrane</location>
        <topology evidence="1">Single-pass type I membrane protein</topology>
    </subcellularLocation>
</comment>
<dbReference type="eggNOG" id="ENOG502QQ5C">
    <property type="taxonomic scope" value="Eukaryota"/>
</dbReference>
<dbReference type="GO" id="GO:0016301">
    <property type="term" value="F:kinase activity"/>
    <property type="evidence" value="ECO:0007669"/>
    <property type="project" value="UniProtKB-KW"/>
</dbReference>
<dbReference type="PANTHER" id="PTHR48006">
    <property type="entry name" value="LEUCINE-RICH REPEAT-CONTAINING PROTEIN DDB_G0281931-RELATED"/>
    <property type="match status" value="1"/>
</dbReference>
<keyword evidence="3" id="KW-0677">Repeat</keyword>
<evidence type="ECO:0000256" key="2">
    <source>
        <dbReference type="ARBA" id="ARBA00022614"/>
    </source>
</evidence>
<dbReference type="InterPro" id="IPR051824">
    <property type="entry name" value="LRR_Rcpt-Like_S/T_Kinase"/>
</dbReference>
<evidence type="ECO:0000256" key="4">
    <source>
        <dbReference type="SAM" id="Phobius"/>
    </source>
</evidence>
<dbReference type="Proteomes" id="UP000026915">
    <property type="component" value="Chromosome 1"/>
</dbReference>
<dbReference type="SUPFAM" id="SSF52058">
    <property type="entry name" value="L domain-like"/>
    <property type="match status" value="1"/>
</dbReference>
<accession>A0A061DJN9</accession>
<name>A0A061DJN9_THECC</name>
<dbReference type="InParanoid" id="A0A061DJN9"/>
<evidence type="ECO:0000256" key="1">
    <source>
        <dbReference type="ARBA" id="ARBA00004479"/>
    </source>
</evidence>
<keyword evidence="2" id="KW-0433">Leucine-rich repeat</keyword>
<dbReference type="Pfam" id="PF00560">
    <property type="entry name" value="LRR_1"/>
    <property type="match status" value="3"/>
</dbReference>
<dbReference type="Gramene" id="EOX92924">
    <property type="protein sequence ID" value="EOX92924"/>
    <property type="gene ID" value="TCM_001786"/>
</dbReference>